<comment type="caution">
    <text evidence="2">The sequence shown here is derived from an EMBL/GenBank/DDBJ whole genome shotgun (WGS) entry which is preliminary data.</text>
</comment>
<accession>A0A2M6WF87</accession>
<keyword evidence="1" id="KW-0812">Transmembrane</keyword>
<name>A0A2M6WF87_9BACT</name>
<sequence length="151" mass="15848">MKTHPILIVIVLIAIAAVGFLYFGIPGGSQNVAAPAASDTSADTEQSTEAIEAGLVGAWQSTDDEKSVRIFNADGTLSEVYDGEEISGGSWNVFTEVGNEPVPAIPGAIYLKIVDGEEAYYFSIAEVTAGSLALIYLDRGGVLTYTRVVAE</sequence>
<gene>
    <name evidence="2" type="ORF">COU17_00505</name>
</gene>
<organism evidence="2 3">
    <name type="scientific">Candidatus Kaiserbacteria bacterium CG10_big_fil_rev_8_21_14_0_10_49_17</name>
    <dbReference type="NCBI Taxonomy" id="1974609"/>
    <lineage>
        <taxon>Bacteria</taxon>
        <taxon>Candidatus Kaiseribacteriota</taxon>
    </lineage>
</organism>
<evidence type="ECO:0000313" key="3">
    <source>
        <dbReference type="Proteomes" id="UP000228809"/>
    </source>
</evidence>
<evidence type="ECO:0000313" key="2">
    <source>
        <dbReference type="EMBL" id="PIT91457.1"/>
    </source>
</evidence>
<dbReference type="Proteomes" id="UP000228809">
    <property type="component" value="Unassembled WGS sequence"/>
</dbReference>
<reference evidence="3" key="1">
    <citation type="submission" date="2017-09" db="EMBL/GenBank/DDBJ databases">
        <title>Depth-based differentiation of microbial function through sediment-hosted aquifers and enrichment of novel symbionts in the deep terrestrial subsurface.</title>
        <authorList>
            <person name="Probst A.J."/>
            <person name="Ladd B."/>
            <person name="Jarett J.K."/>
            <person name="Geller-Mcgrath D.E."/>
            <person name="Sieber C.M.K."/>
            <person name="Emerson J.B."/>
            <person name="Anantharaman K."/>
            <person name="Thomas B.C."/>
            <person name="Malmstrom R."/>
            <person name="Stieglmeier M."/>
            <person name="Klingl A."/>
            <person name="Woyke T."/>
            <person name="Ryan C.M."/>
            <person name="Banfield J.F."/>
        </authorList>
    </citation>
    <scope>NUCLEOTIDE SEQUENCE [LARGE SCALE GENOMIC DNA]</scope>
</reference>
<dbReference type="EMBL" id="PFBJ01000003">
    <property type="protein sequence ID" value="PIT91457.1"/>
    <property type="molecule type" value="Genomic_DNA"/>
</dbReference>
<evidence type="ECO:0000256" key="1">
    <source>
        <dbReference type="SAM" id="Phobius"/>
    </source>
</evidence>
<keyword evidence="1" id="KW-1133">Transmembrane helix</keyword>
<evidence type="ECO:0008006" key="4">
    <source>
        <dbReference type="Google" id="ProtNLM"/>
    </source>
</evidence>
<proteinExistence type="predicted"/>
<keyword evidence="1" id="KW-0472">Membrane</keyword>
<dbReference type="AlphaFoldDB" id="A0A2M6WF87"/>
<protein>
    <recommendedName>
        <fullName evidence="4">DUF5640 domain-containing protein</fullName>
    </recommendedName>
</protein>
<feature type="transmembrane region" description="Helical" evidence="1">
    <location>
        <begin position="6"/>
        <end position="25"/>
    </location>
</feature>